<dbReference type="SMART" id="SM00387">
    <property type="entry name" value="HATPase_c"/>
    <property type="match status" value="1"/>
</dbReference>
<feature type="transmembrane region" description="Helical" evidence="4">
    <location>
        <begin position="33"/>
        <end position="55"/>
    </location>
</feature>
<keyword evidence="6" id="KW-0808">Transferase</keyword>
<dbReference type="SUPFAM" id="SSF55874">
    <property type="entry name" value="ATPase domain of HSP90 chaperone/DNA topoisomerase II/histidine kinase"/>
    <property type="match status" value="1"/>
</dbReference>
<evidence type="ECO:0000256" key="2">
    <source>
        <dbReference type="ARBA" id="ARBA00012438"/>
    </source>
</evidence>
<dbReference type="PROSITE" id="PS50109">
    <property type="entry name" value="HIS_KIN"/>
    <property type="match status" value="1"/>
</dbReference>
<name>A0ABQ6TJX7_9BACT</name>
<feature type="transmembrane region" description="Helical" evidence="4">
    <location>
        <begin position="175"/>
        <end position="195"/>
    </location>
</feature>
<comment type="catalytic activity">
    <reaction evidence="1">
        <text>ATP + protein L-histidine = ADP + protein N-phospho-L-histidine.</text>
        <dbReference type="EC" id="2.7.13.3"/>
    </reaction>
</comment>
<dbReference type="InterPro" id="IPR005467">
    <property type="entry name" value="His_kinase_dom"/>
</dbReference>
<gene>
    <name evidence="6" type="primary">prsK</name>
    <name evidence="6" type="ORF">F6V30_16695</name>
</gene>
<feature type="domain" description="Histidine kinase" evidence="5">
    <location>
        <begin position="485"/>
        <end position="685"/>
    </location>
</feature>
<dbReference type="InterPro" id="IPR004358">
    <property type="entry name" value="Sig_transdc_His_kin-like_C"/>
</dbReference>
<feature type="transmembrane region" description="Helical" evidence="4">
    <location>
        <begin position="269"/>
        <end position="288"/>
    </location>
</feature>
<dbReference type="PRINTS" id="PR00344">
    <property type="entry name" value="BCTRLSENSOR"/>
</dbReference>
<reference evidence="6 7" key="1">
    <citation type="journal article" date="2020" name="Microorganisms">
        <title>Description of Three Novel Members in the Family Geobacteraceae, Oryzomonas japonicum gen. nov., sp. nov., Oryzomonas sagensis sp. nov., and Oryzomonas ruber sp. nov.</title>
        <authorList>
            <person name="Xu Z."/>
            <person name="Masuda Y."/>
            <person name="Hayakawa C."/>
            <person name="Ushijima N."/>
            <person name="Kawano K."/>
            <person name="Shiratori Y."/>
            <person name="Senoo K."/>
            <person name="Itoh H."/>
        </authorList>
    </citation>
    <scope>NUCLEOTIDE SEQUENCE [LARGE SCALE GENOMIC DNA]</scope>
    <source>
        <strain evidence="6 7">Red100</strain>
    </source>
</reference>
<feature type="transmembrane region" description="Helical" evidence="4">
    <location>
        <begin position="6"/>
        <end position="26"/>
    </location>
</feature>
<dbReference type="Gene3D" id="3.30.565.10">
    <property type="entry name" value="Histidine kinase-like ATPase, C-terminal domain"/>
    <property type="match status" value="1"/>
</dbReference>
<keyword evidence="7" id="KW-1185">Reference proteome</keyword>
<protein>
    <recommendedName>
        <fullName evidence="2">histidine kinase</fullName>
        <ecNumber evidence="2">2.7.13.3</ecNumber>
    </recommendedName>
</protein>
<dbReference type="InterPro" id="IPR003594">
    <property type="entry name" value="HATPase_dom"/>
</dbReference>
<feature type="transmembrane region" description="Helical" evidence="4">
    <location>
        <begin position="236"/>
        <end position="257"/>
    </location>
</feature>
<keyword evidence="4" id="KW-0812">Transmembrane</keyword>
<dbReference type="GO" id="GO:0004673">
    <property type="term" value="F:protein histidine kinase activity"/>
    <property type="evidence" value="ECO:0007669"/>
    <property type="project" value="UniProtKB-EC"/>
</dbReference>
<dbReference type="CDD" id="cd00082">
    <property type="entry name" value="HisKA"/>
    <property type="match status" value="1"/>
</dbReference>
<dbReference type="Gene3D" id="1.10.287.130">
    <property type="match status" value="1"/>
</dbReference>
<dbReference type="SMART" id="SM00065">
    <property type="entry name" value="GAF"/>
    <property type="match status" value="1"/>
</dbReference>
<evidence type="ECO:0000259" key="5">
    <source>
        <dbReference type="PROSITE" id="PS50109"/>
    </source>
</evidence>
<evidence type="ECO:0000313" key="7">
    <source>
        <dbReference type="Proteomes" id="UP000798046"/>
    </source>
</evidence>
<dbReference type="EC" id="2.7.13.3" evidence="2"/>
<feature type="transmembrane region" description="Helical" evidence="4">
    <location>
        <begin position="98"/>
        <end position="121"/>
    </location>
</feature>
<dbReference type="SUPFAM" id="SSF55781">
    <property type="entry name" value="GAF domain-like"/>
    <property type="match status" value="1"/>
</dbReference>
<dbReference type="InterPro" id="IPR036890">
    <property type="entry name" value="HATPase_C_sf"/>
</dbReference>
<dbReference type="Pfam" id="PF02518">
    <property type="entry name" value="HATPase_c"/>
    <property type="match status" value="1"/>
</dbReference>
<dbReference type="InterPro" id="IPR003018">
    <property type="entry name" value="GAF"/>
</dbReference>
<accession>A0ABQ6TJX7</accession>
<dbReference type="Gene3D" id="3.30.450.40">
    <property type="match status" value="1"/>
</dbReference>
<proteinExistence type="predicted"/>
<dbReference type="InterPro" id="IPR003661">
    <property type="entry name" value="HisK_dim/P_dom"/>
</dbReference>
<feature type="transmembrane region" description="Helical" evidence="4">
    <location>
        <begin position="133"/>
        <end position="154"/>
    </location>
</feature>
<evidence type="ECO:0000256" key="3">
    <source>
        <dbReference type="ARBA" id="ARBA00022553"/>
    </source>
</evidence>
<evidence type="ECO:0000313" key="6">
    <source>
        <dbReference type="EMBL" id="KAB0668178.1"/>
    </source>
</evidence>
<dbReference type="InterPro" id="IPR029016">
    <property type="entry name" value="GAF-like_dom_sf"/>
</dbReference>
<dbReference type="NCBIfam" id="TIGR02916">
    <property type="entry name" value="PEP_his_kin"/>
    <property type="match status" value="1"/>
</dbReference>
<dbReference type="Pfam" id="PF13492">
    <property type="entry name" value="GAF_3"/>
    <property type="match status" value="1"/>
</dbReference>
<dbReference type="InterPro" id="IPR014265">
    <property type="entry name" value="XrtA/PrsK"/>
</dbReference>
<evidence type="ECO:0000256" key="4">
    <source>
        <dbReference type="SAM" id="Phobius"/>
    </source>
</evidence>
<keyword evidence="4" id="KW-0472">Membrane</keyword>
<dbReference type="PANTHER" id="PTHR43065">
    <property type="entry name" value="SENSOR HISTIDINE KINASE"/>
    <property type="match status" value="1"/>
</dbReference>
<comment type="caution">
    <text evidence="6">The sequence shown here is derived from an EMBL/GenBank/DDBJ whole genome shotgun (WGS) entry which is preliminary data.</text>
</comment>
<dbReference type="PANTHER" id="PTHR43065:SF42">
    <property type="entry name" value="TWO-COMPONENT SENSOR PPRA"/>
    <property type="match status" value="1"/>
</dbReference>
<feature type="transmembrane region" description="Helical" evidence="4">
    <location>
        <begin position="207"/>
        <end position="224"/>
    </location>
</feature>
<sequence length="696" mass="77176">MLHMSDAIISIAAIITLLAGGGYALYSDRSRAGLFIFAALTATALLELFDMLSLAVPADAFFWKKCALMAESLLPLFWILCSLTFARQPGPRKTDPMAKVAIVAVFLLSALFQMYPLNAFFYAPDFPGERLLFLGNAGFFFYIGVMTCLVVALVNFETTLTNASPNALWRVKFELIGLGTILAVQIFYFSQALLYRSLNMNYLPLRSFMYLVAAALMAYSLVCRRGNVRIQVSRQVAFKSVVLCAVGGYLLALGILGEGMKYWGGAFPRTMSITLAFLAGIALLILLLSERVKREVKVVLHKNFYQNKYDYRTQWLRFTEQLSTSRSGEELLQRILAAYCDIFGIGGGALFLYEEEQAGYCATAYYEMEPIPGIISPDNSLVGFMKKSGWVINVKDGNLDGDGGTHSFLERNCISFIIPLFDGERLIGFITLGRVIKENEEYIYEDYDLMKTIARQASQAILHQRLSDEIAQAREMEAIGNVATFVVHDLKNLVATLSLIVDNATKYMQNPDFQKDMLTSLNNTAEKMRILIGRLKNLGDKSLLNLQTVDLRELVDRTARMVAGEKITVSGTTEMVTADGEEVQKVVMNLLINAVEASNPEQPIRAEIGNNGGAAFIRIADQGCGMSDHYMRTKLFKPFTTTKKQGLGIGLYQCRKIVENHGGRIEVSSLEGSGSVFTVWFPAGTEMRPGTCVDSV</sequence>
<evidence type="ECO:0000256" key="1">
    <source>
        <dbReference type="ARBA" id="ARBA00000085"/>
    </source>
</evidence>
<dbReference type="EMBL" id="VZRA01000011">
    <property type="protein sequence ID" value="KAB0668178.1"/>
    <property type="molecule type" value="Genomic_DNA"/>
</dbReference>
<organism evidence="6 7">
    <name type="scientific">Oryzomonas sagensis</name>
    <dbReference type="NCBI Taxonomy" id="2603857"/>
    <lineage>
        <taxon>Bacteria</taxon>
        <taxon>Pseudomonadati</taxon>
        <taxon>Thermodesulfobacteriota</taxon>
        <taxon>Desulfuromonadia</taxon>
        <taxon>Geobacterales</taxon>
        <taxon>Geobacteraceae</taxon>
        <taxon>Oryzomonas</taxon>
    </lineage>
</organism>
<dbReference type="Proteomes" id="UP000798046">
    <property type="component" value="Unassembled WGS sequence"/>
</dbReference>
<keyword evidence="6" id="KW-0418">Kinase</keyword>
<keyword evidence="4" id="KW-1133">Transmembrane helix</keyword>
<feature type="transmembrane region" description="Helical" evidence="4">
    <location>
        <begin position="335"/>
        <end position="353"/>
    </location>
</feature>
<keyword evidence="3" id="KW-0597">Phosphoprotein</keyword>
<feature type="transmembrane region" description="Helical" evidence="4">
    <location>
        <begin position="67"/>
        <end position="86"/>
    </location>
</feature>